<dbReference type="EMBL" id="NBNE01000419">
    <property type="protein sequence ID" value="OWZ19634.1"/>
    <property type="molecule type" value="Genomic_DNA"/>
</dbReference>
<reference evidence="3" key="1">
    <citation type="submission" date="2017-03" db="EMBL/GenBank/DDBJ databases">
        <title>Phytopthora megakarya and P. palmivora, two closely related causual agents of cacao black pod achieved similar genome size and gene model numbers by different mechanisms.</title>
        <authorList>
            <person name="Ali S."/>
            <person name="Shao J."/>
            <person name="Larry D.J."/>
            <person name="Kronmiller B."/>
            <person name="Shen D."/>
            <person name="Strem M.D."/>
            <person name="Melnick R.L."/>
            <person name="Guiltinan M.J."/>
            <person name="Tyler B.M."/>
            <person name="Meinhardt L.W."/>
            <person name="Bailey B.A."/>
        </authorList>
    </citation>
    <scope>NUCLEOTIDE SEQUENCE [LARGE SCALE GENOMIC DNA]</scope>
    <source>
        <strain evidence="3">zdho120</strain>
    </source>
</reference>
<name>A0A225WQ02_9STRA</name>
<accession>A0A225WQ02</accession>
<keyword evidence="3" id="KW-1185">Reference proteome</keyword>
<comment type="caution">
    <text evidence="2">The sequence shown here is derived from an EMBL/GenBank/DDBJ whole genome shotgun (WGS) entry which is preliminary data.</text>
</comment>
<proteinExistence type="predicted"/>
<evidence type="ECO:0000313" key="3">
    <source>
        <dbReference type="Proteomes" id="UP000198211"/>
    </source>
</evidence>
<evidence type="ECO:0000256" key="1">
    <source>
        <dbReference type="SAM" id="MobiDB-lite"/>
    </source>
</evidence>
<organism evidence="2 3">
    <name type="scientific">Phytophthora megakarya</name>
    <dbReference type="NCBI Taxonomy" id="4795"/>
    <lineage>
        <taxon>Eukaryota</taxon>
        <taxon>Sar</taxon>
        <taxon>Stramenopiles</taxon>
        <taxon>Oomycota</taxon>
        <taxon>Peronosporomycetes</taxon>
        <taxon>Peronosporales</taxon>
        <taxon>Peronosporaceae</taxon>
        <taxon>Phytophthora</taxon>
    </lineage>
</organism>
<feature type="region of interest" description="Disordered" evidence="1">
    <location>
        <begin position="47"/>
        <end position="67"/>
    </location>
</feature>
<protein>
    <submittedName>
        <fullName evidence="2">Uncharacterized protein</fullName>
    </submittedName>
</protein>
<dbReference type="AlphaFoldDB" id="A0A225WQ02"/>
<sequence length="67" mass="8010">MFERSSREAKEHTFGYQDFERQLTPMPLRDIHTLEDIVSDIQNVEKRVSNRSSIPRSSRHENKRHSV</sequence>
<evidence type="ECO:0000313" key="2">
    <source>
        <dbReference type="EMBL" id="OWZ19634.1"/>
    </source>
</evidence>
<gene>
    <name evidence="2" type="ORF">PHMEG_0006086</name>
</gene>
<dbReference type="Proteomes" id="UP000198211">
    <property type="component" value="Unassembled WGS sequence"/>
</dbReference>